<keyword evidence="3" id="KW-1185">Reference proteome</keyword>
<dbReference type="Proteomes" id="UP001496674">
    <property type="component" value="Chromosome"/>
</dbReference>
<dbReference type="RefSeq" id="WP_353329861.1">
    <property type="nucleotide sequence ID" value="NZ_AP028055.1"/>
</dbReference>
<dbReference type="EMBL" id="AP028055">
    <property type="protein sequence ID" value="BEG99369.1"/>
    <property type="molecule type" value="Genomic_DNA"/>
</dbReference>
<dbReference type="SUPFAM" id="SSF56925">
    <property type="entry name" value="OMPA-like"/>
    <property type="match status" value="1"/>
</dbReference>
<gene>
    <name evidence="2" type="ORF">BSYN_16340</name>
</gene>
<evidence type="ECO:0000313" key="3">
    <source>
        <dbReference type="Proteomes" id="UP001496674"/>
    </source>
</evidence>
<reference evidence="2 3" key="1">
    <citation type="submission" date="2023-04" db="EMBL/GenBank/DDBJ databases">
        <title>Draft genome sequence of acteroides sedimenti strain YN3PY1.</title>
        <authorList>
            <person name="Yoshida N."/>
        </authorList>
    </citation>
    <scope>NUCLEOTIDE SEQUENCE [LARGE SCALE GENOMIC DNA]</scope>
    <source>
        <strain evidence="2 3">YN3PY1</strain>
    </source>
</reference>
<name>A0ABN6ZB72_9BACE</name>
<keyword evidence="1" id="KW-0732">Signal</keyword>
<proteinExistence type="predicted"/>
<feature type="chain" id="PRO_5046412795" description="Outer membrane protein" evidence="1">
    <location>
        <begin position="25"/>
        <end position="586"/>
    </location>
</feature>
<sequence>MTKIKQYICAMVLVAIFGVANLSAQNHRTYHNYMTNTLQKGLKLSGFKGQDTIKHYFLEFSGGPTFSFTQGGDKRLQAPGYEFGIAFGHWFTPINGARIGVFGKRYNSTPLGEAIKANNLGVSMDYLANFSALGNDYNALRKFEMFGILGGEYLFSKYEGTNYTTWGIRTGLQARYAWDYGTVFYLEPRIGLYTDNMDYTSSWRKFNVAGSILVGVEFRNYPKGLRRTHKFSSTKFKDHSFLYTGIGFGSLITKETTNLSRYSGGGVLLGIGRWFNRYSGARLTGKITTFDHPKSEDKIRSIGFQADYMLNLSSAFYGYNPDKRFELLAIAGFSYDSVSNTQKTNLFGLGAGLQASVKLTRDMSLFVEPRINFYPGKEYASGANGEDKCRANFLINAGITITSNPSETTSSNEPGTKNHFKPRFFIEGAYGLTTPIEEASLYQKNVNPRITGTFGRNFSKTFGVRLSADFGKLWKSNELPDVNTSTFGVDALWNISSYMSGYDPERIFELIGTAGPNLAFRSSQPGNKAYLGGKCSFQGLWKITPSLGVYIEPQLRLYPDTFSEGSISLGNLDGVVNVMAGLRINL</sequence>
<evidence type="ECO:0000256" key="1">
    <source>
        <dbReference type="SAM" id="SignalP"/>
    </source>
</evidence>
<evidence type="ECO:0008006" key="4">
    <source>
        <dbReference type="Google" id="ProtNLM"/>
    </source>
</evidence>
<dbReference type="InterPro" id="IPR011250">
    <property type="entry name" value="OMP/PagP_B-barrel"/>
</dbReference>
<accession>A0ABN6ZB72</accession>
<feature type="signal peptide" evidence="1">
    <location>
        <begin position="1"/>
        <end position="24"/>
    </location>
</feature>
<evidence type="ECO:0000313" key="2">
    <source>
        <dbReference type="EMBL" id="BEG99369.1"/>
    </source>
</evidence>
<organism evidence="2 3">
    <name type="scientific">Bacteroides sedimenti</name>
    <dbReference type="NCBI Taxonomy" id="2136147"/>
    <lineage>
        <taxon>Bacteria</taxon>
        <taxon>Pseudomonadati</taxon>
        <taxon>Bacteroidota</taxon>
        <taxon>Bacteroidia</taxon>
        <taxon>Bacteroidales</taxon>
        <taxon>Bacteroidaceae</taxon>
        <taxon>Bacteroides</taxon>
    </lineage>
</organism>
<protein>
    <recommendedName>
        <fullName evidence="4">Outer membrane protein</fullName>
    </recommendedName>
</protein>